<evidence type="ECO:0000256" key="1">
    <source>
        <dbReference type="ARBA" id="ARBA00004651"/>
    </source>
</evidence>
<evidence type="ECO:0000313" key="8">
    <source>
        <dbReference type="EMBL" id="KAB2384687.1"/>
    </source>
</evidence>
<evidence type="ECO:0000256" key="7">
    <source>
        <dbReference type="SAM" id="Phobius"/>
    </source>
</evidence>
<evidence type="ECO:0000256" key="4">
    <source>
        <dbReference type="ARBA" id="ARBA00022692"/>
    </source>
</evidence>
<feature type="transmembrane region" description="Helical" evidence="7">
    <location>
        <begin position="6"/>
        <end position="24"/>
    </location>
</feature>
<evidence type="ECO:0000256" key="6">
    <source>
        <dbReference type="ARBA" id="ARBA00023136"/>
    </source>
</evidence>
<dbReference type="AlphaFoldDB" id="A0A6L3W2A2"/>
<comment type="subcellular location">
    <subcellularLocation>
        <location evidence="1">Cell membrane</location>
        <topology evidence="1">Multi-pass membrane protein</topology>
    </subcellularLocation>
</comment>
<dbReference type="EMBL" id="WBMR01000020">
    <property type="protein sequence ID" value="KAB2384687.1"/>
    <property type="molecule type" value="Genomic_DNA"/>
</dbReference>
<dbReference type="InterPro" id="IPR007341">
    <property type="entry name" value="Transgly_assoc"/>
</dbReference>
<name>A0A6L3W2A2_9ACTN</name>
<reference evidence="8 9" key="1">
    <citation type="submission" date="2019-09" db="EMBL/GenBank/DDBJ databases">
        <title>Actinomadura physcomitrii sp. nov., a novel actinomycete isolated from moss [Physcomitrium sphaericum (Ludw) Fuernr].</title>
        <authorList>
            <person name="Liu C."/>
            <person name="Zhuang X."/>
        </authorList>
    </citation>
    <scope>NUCLEOTIDE SEQUENCE [LARGE SCALE GENOMIC DNA]</scope>
    <source>
        <strain evidence="8 9">CYP1-1B</strain>
    </source>
</reference>
<dbReference type="GO" id="GO:0005886">
    <property type="term" value="C:plasma membrane"/>
    <property type="evidence" value="ECO:0007669"/>
    <property type="project" value="UniProtKB-SubCell"/>
</dbReference>
<keyword evidence="4 7" id="KW-0812">Transmembrane</keyword>
<protein>
    <submittedName>
        <fullName evidence="8">GlsB/YeaQ/YmgE family stress response membrane protein</fullName>
    </submittedName>
</protein>
<accession>A0A6L3W2A2</accession>
<comment type="caution">
    <text evidence="8">The sequence shown here is derived from an EMBL/GenBank/DDBJ whole genome shotgun (WGS) entry which is preliminary data.</text>
</comment>
<keyword evidence="6 7" id="KW-0472">Membrane</keyword>
<evidence type="ECO:0000313" key="9">
    <source>
        <dbReference type="Proteomes" id="UP000483004"/>
    </source>
</evidence>
<evidence type="ECO:0000256" key="2">
    <source>
        <dbReference type="ARBA" id="ARBA00011006"/>
    </source>
</evidence>
<evidence type="ECO:0000256" key="3">
    <source>
        <dbReference type="ARBA" id="ARBA00022475"/>
    </source>
</evidence>
<feature type="transmembrane region" description="Helical" evidence="7">
    <location>
        <begin position="65"/>
        <end position="83"/>
    </location>
</feature>
<keyword evidence="9" id="KW-1185">Reference proteome</keyword>
<organism evidence="8 9">
    <name type="scientific">Actinomadura montaniterrae</name>
    <dbReference type="NCBI Taxonomy" id="1803903"/>
    <lineage>
        <taxon>Bacteria</taxon>
        <taxon>Bacillati</taxon>
        <taxon>Actinomycetota</taxon>
        <taxon>Actinomycetes</taxon>
        <taxon>Streptosporangiales</taxon>
        <taxon>Thermomonosporaceae</taxon>
        <taxon>Actinomadura</taxon>
    </lineage>
</organism>
<feature type="transmembrane region" description="Helical" evidence="7">
    <location>
        <begin position="31"/>
        <end position="53"/>
    </location>
</feature>
<sequence length="89" mass="9107">MTIGGIVSAVVLGAVVGALGRLIVPGRQSMPWWATVAVGVVAAFAGTGLSAMVGFRASGWNFWETIFQVGVAALGVCVVAALWPPKSHR</sequence>
<gene>
    <name evidence="8" type="ORF">F9B16_10515</name>
</gene>
<dbReference type="Proteomes" id="UP000483004">
    <property type="component" value="Unassembled WGS sequence"/>
</dbReference>
<keyword evidence="5 7" id="KW-1133">Transmembrane helix</keyword>
<dbReference type="RefSeq" id="WP_151539815.1">
    <property type="nucleotide sequence ID" value="NZ_WBMR01000020.1"/>
</dbReference>
<comment type="similarity">
    <text evidence="2">Belongs to the UPF0410 family.</text>
</comment>
<evidence type="ECO:0000256" key="5">
    <source>
        <dbReference type="ARBA" id="ARBA00022989"/>
    </source>
</evidence>
<proteinExistence type="inferred from homology"/>
<dbReference type="PANTHER" id="PTHR33884">
    <property type="entry name" value="UPF0410 PROTEIN YMGE"/>
    <property type="match status" value="1"/>
</dbReference>
<keyword evidence="3" id="KW-1003">Cell membrane</keyword>
<dbReference type="PANTHER" id="PTHR33884:SF3">
    <property type="entry name" value="UPF0410 PROTEIN YMGE"/>
    <property type="match status" value="1"/>
</dbReference>